<dbReference type="OrthoDB" id="9792152at2"/>
<dbReference type="RefSeq" id="WP_072836824.1">
    <property type="nucleotide sequence ID" value="NZ_FQUU01000021.1"/>
</dbReference>
<dbReference type="STRING" id="1121884.SAMN02745131_03700"/>
<sequence>MKKPVLIIVSLIISLWSDAQVRESLISKLSPSLTQALSANQGDSIDIICTIKSSEVLKRTNTNGRILGLHPSSGTIILRLPTDRLKTFLEVNKVEFADLLRKPKEELTTGAFDLSLNKILLAHDQYPAINGNNINISIKEQQLDSLDIDWKGRYFNSGVGAPTQTSHASIMATIVAGGANSSLYAIGAAPAANLTSSSFASLLPDNDEVYKLYNISIQNHSYGTGIENYYGADTRAYDISVNKNPALLHVFSAGNSGNAASTTGAFWGIEGFANLTGSFKMAKNIITVGSTDSFNNVMPLSSKGPAYDGRIKPELVAYGEDGSSGAAALTSGTAALIQQAYKLAHHDSLPAAALVKAVLLNSADDIGAKGPDFSSGYGSLNAYNALRTITQNAYVQGKVAQGEKRSFQINIPANTKQVKLTLAWSDTAAEANAIKALVNDLDLKLTYQDNSIQWEPWVLNSAADKNALLLPATRKRDTLNVVEQITIDDPQPGLYNLEVTGTSLKTASQDFAIAWQADSVNSFIWTYPTRSVAINAGNVATIRWQSNSTETGAIEYTTDGISWQPIATVPASQQYYKWTAPDTMSEAQLMFVMPSTNHSFITDSFVISRPLTLKVGFNCPDSFLLSWNKLPVSQYEVYTLGNKYLEPIQFTTDTSLIFHKSAHPSLFYAVAPVVGNKRGLRSYTLNYTTQGVDCYLRTFYTYLVDNSHAYLSVEVGSLYNVTAILFQQKTPTGFQTIHTITAPTSLTMNFTDSLLIQGANFYQVVIQLANGQSITSPVDNVYYLPGNPVLIYPNPARAMQPIKMVTGEPGKYTVMVYDMNGRMIKEVWVENMIEPLPALQLKAGMYIIRIISEDNKVYHQKLIVY</sequence>
<dbReference type="InterPro" id="IPR036852">
    <property type="entry name" value="Peptidase_S8/S53_dom_sf"/>
</dbReference>
<dbReference type="EMBL" id="FQUU01000021">
    <property type="protein sequence ID" value="SHF85745.1"/>
    <property type="molecule type" value="Genomic_DNA"/>
</dbReference>
<dbReference type="GO" id="GO:0006508">
    <property type="term" value="P:proteolysis"/>
    <property type="evidence" value="ECO:0007669"/>
    <property type="project" value="InterPro"/>
</dbReference>
<reference evidence="5 6" key="1">
    <citation type="submission" date="2016-11" db="EMBL/GenBank/DDBJ databases">
        <authorList>
            <person name="Jaros S."/>
            <person name="Januszkiewicz K."/>
            <person name="Wedrychowicz H."/>
        </authorList>
    </citation>
    <scope>NUCLEOTIDE SEQUENCE [LARGE SCALE GENOMIC DNA]</scope>
    <source>
        <strain evidence="5 6">DSM 18119</strain>
    </source>
</reference>
<dbReference type="Proteomes" id="UP000184048">
    <property type="component" value="Unassembled WGS sequence"/>
</dbReference>
<dbReference type="CDD" id="cd04842">
    <property type="entry name" value="Peptidases_S8_Kp43_protease"/>
    <property type="match status" value="1"/>
</dbReference>
<dbReference type="SUPFAM" id="SSF52743">
    <property type="entry name" value="Subtilisin-like"/>
    <property type="match status" value="1"/>
</dbReference>
<comment type="similarity">
    <text evidence="1 2">Belongs to the peptidase S8 family.</text>
</comment>
<feature type="domain" description="Peptidase S8/S53" evidence="3">
    <location>
        <begin position="162"/>
        <end position="378"/>
    </location>
</feature>
<dbReference type="PANTHER" id="PTHR43399:SF4">
    <property type="entry name" value="CELL WALL-ASSOCIATED PROTEASE"/>
    <property type="match status" value="1"/>
</dbReference>
<dbReference type="NCBIfam" id="TIGR04183">
    <property type="entry name" value="Por_Secre_tail"/>
    <property type="match status" value="1"/>
</dbReference>
<gene>
    <name evidence="5" type="ORF">SAMN02745131_03700</name>
</gene>
<feature type="domain" description="Secretion system C-terminal sorting" evidence="4">
    <location>
        <begin position="791"/>
        <end position="864"/>
    </location>
</feature>
<dbReference type="AlphaFoldDB" id="A0A1M5F2P3"/>
<evidence type="ECO:0000313" key="6">
    <source>
        <dbReference type="Proteomes" id="UP000184048"/>
    </source>
</evidence>
<comment type="caution">
    <text evidence="2">Lacks conserved residue(s) required for the propagation of feature annotation.</text>
</comment>
<dbReference type="PROSITE" id="PS51892">
    <property type="entry name" value="SUBTILASE"/>
    <property type="match status" value="1"/>
</dbReference>
<dbReference type="InterPro" id="IPR034058">
    <property type="entry name" value="TagA/B/C/D_pept_dom"/>
</dbReference>
<dbReference type="InterPro" id="IPR008979">
    <property type="entry name" value="Galactose-bd-like_sf"/>
</dbReference>
<dbReference type="Gene3D" id="2.60.120.380">
    <property type="match status" value="1"/>
</dbReference>
<evidence type="ECO:0000259" key="4">
    <source>
        <dbReference type="Pfam" id="PF18962"/>
    </source>
</evidence>
<dbReference type="Pfam" id="PF18962">
    <property type="entry name" value="Por_Secre_tail"/>
    <property type="match status" value="1"/>
</dbReference>
<protein>
    <submittedName>
        <fullName evidence="5">Por secretion system C-terminal sorting domain-containing protein</fullName>
    </submittedName>
</protein>
<keyword evidence="6" id="KW-1185">Reference proteome</keyword>
<dbReference type="InterPro" id="IPR000209">
    <property type="entry name" value="Peptidase_S8/S53_dom"/>
</dbReference>
<dbReference type="Pfam" id="PF00082">
    <property type="entry name" value="Peptidase_S8"/>
    <property type="match status" value="1"/>
</dbReference>
<name>A0A1M5F2P3_9BACT</name>
<evidence type="ECO:0000256" key="2">
    <source>
        <dbReference type="PROSITE-ProRule" id="PRU01240"/>
    </source>
</evidence>
<dbReference type="InterPro" id="IPR026444">
    <property type="entry name" value="Secre_tail"/>
</dbReference>
<dbReference type="GO" id="GO:0004252">
    <property type="term" value="F:serine-type endopeptidase activity"/>
    <property type="evidence" value="ECO:0007669"/>
    <property type="project" value="InterPro"/>
</dbReference>
<organism evidence="5 6">
    <name type="scientific">Flavisolibacter ginsengisoli DSM 18119</name>
    <dbReference type="NCBI Taxonomy" id="1121884"/>
    <lineage>
        <taxon>Bacteria</taxon>
        <taxon>Pseudomonadati</taxon>
        <taxon>Bacteroidota</taxon>
        <taxon>Chitinophagia</taxon>
        <taxon>Chitinophagales</taxon>
        <taxon>Chitinophagaceae</taxon>
        <taxon>Flavisolibacter</taxon>
    </lineage>
</organism>
<proteinExistence type="inferred from homology"/>
<evidence type="ECO:0000256" key="1">
    <source>
        <dbReference type="ARBA" id="ARBA00011073"/>
    </source>
</evidence>
<evidence type="ECO:0000259" key="3">
    <source>
        <dbReference type="Pfam" id="PF00082"/>
    </source>
</evidence>
<dbReference type="PANTHER" id="PTHR43399">
    <property type="entry name" value="SUBTILISIN-RELATED"/>
    <property type="match status" value="1"/>
</dbReference>
<dbReference type="Gene3D" id="3.40.50.200">
    <property type="entry name" value="Peptidase S8/S53 domain"/>
    <property type="match status" value="1"/>
</dbReference>
<evidence type="ECO:0000313" key="5">
    <source>
        <dbReference type="EMBL" id="SHF85745.1"/>
    </source>
</evidence>
<accession>A0A1M5F2P3</accession>
<dbReference type="InterPro" id="IPR051048">
    <property type="entry name" value="Peptidase_S8/S53_subtilisin"/>
</dbReference>
<dbReference type="SUPFAM" id="SSF49785">
    <property type="entry name" value="Galactose-binding domain-like"/>
    <property type="match status" value="1"/>
</dbReference>